<evidence type="ECO:0000313" key="2">
    <source>
        <dbReference type="Proteomes" id="UP001207468"/>
    </source>
</evidence>
<sequence length="494" mass="55532">MDEDVLDDILDRSNILDDEAGDDNVTDEQSFVAGRKVDQDTVGNMLPHGFYVYFGAQGLSSFVKEYVVTRGIPIPELLCAFDVYLCEELQRKKPKTLVYFLQVVLSRELQLRERLPRYSTVQDAVNLITSSRRILILTGAGISVSCGIPDFRSRNGLYATLKEQGEYDLDDPQQMFDIQYFKENPSGCVVFYSFAKQIYPSNFTPSPCHRFIKLVEENGQNYTQNIDTLETVVGIRNVLQCHGSFATASCLKCRIRVPGSVIEEHIMQGEVPLCKSCEASGKMSREVINSIQRRRRKSNSEEEDEPLFPPWIIKPDITFFGEKLTDNFEECLENDREQADLLLIIGTALKVAPVSDIITHMPHSVPQILINKTPVTHINPDIILLGDADGIIEHLCEKLGWSLPPAKAEQYLRGPISTSIKRRSQESLKPDPKQVADSHIWLFEGAEGGKWLGDFEAARAQAIERSDPGPNVPSPPEPMFVESAPRDAKRARVT</sequence>
<protein>
    <submittedName>
        <fullName evidence="1">SIR2-domain-containing protein</fullName>
    </submittedName>
</protein>
<dbReference type="Proteomes" id="UP001207468">
    <property type="component" value="Unassembled WGS sequence"/>
</dbReference>
<proteinExistence type="predicted"/>
<gene>
    <name evidence="1" type="ORF">F5148DRAFT_1274949</name>
</gene>
<name>A0ACC0UEM5_9AGAM</name>
<comment type="caution">
    <text evidence="1">The sequence shown here is derived from an EMBL/GenBank/DDBJ whole genome shotgun (WGS) entry which is preliminary data.</text>
</comment>
<organism evidence="1 2">
    <name type="scientific">Russula earlei</name>
    <dbReference type="NCBI Taxonomy" id="71964"/>
    <lineage>
        <taxon>Eukaryota</taxon>
        <taxon>Fungi</taxon>
        <taxon>Dikarya</taxon>
        <taxon>Basidiomycota</taxon>
        <taxon>Agaricomycotina</taxon>
        <taxon>Agaricomycetes</taxon>
        <taxon>Russulales</taxon>
        <taxon>Russulaceae</taxon>
        <taxon>Russula</taxon>
    </lineage>
</organism>
<dbReference type="EMBL" id="JAGFNK010000050">
    <property type="protein sequence ID" value="KAI9510025.1"/>
    <property type="molecule type" value="Genomic_DNA"/>
</dbReference>
<reference evidence="1" key="1">
    <citation type="submission" date="2021-03" db="EMBL/GenBank/DDBJ databases">
        <title>Evolutionary priming and transition to the ectomycorrhizal habit in an iconic lineage of mushroom-forming fungi: is preadaptation a requirement?</title>
        <authorList>
            <consortium name="DOE Joint Genome Institute"/>
            <person name="Looney B.P."/>
            <person name="Miyauchi S."/>
            <person name="Morin E."/>
            <person name="Drula E."/>
            <person name="Courty P.E."/>
            <person name="Chicoki N."/>
            <person name="Fauchery L."/>
            <person name="Kohler A."/>
            <person name="Kuo A."/>
            <person name="LaButti K."/>
            <person name="Pangilinan J."/>
            <person name="Lipzen A."/>
            <person name="Riley R."/>
            <person name="Andreopoulos W."/>
            <person name="He G."/>
            <person name="Johnson J."/>
            <person name="Barry K.W."/>
            <person name="Grigoriev I.V."/>
            <person name="Nagy L."/>
            <person name="Hibbett D."/>
            <person name="Henrissat B."/>
            <person name="Matheny P.B."/>
            <person name="Labbe J."/>
            <person name="Martin A.F."/>
        </authorList>
    </citation>
    <scope>NUCLEOTIDE SEQUENCE</scope>
    <source>
        <strain evidence="1">BPL698</strain>
    </source>
</reference>
<accession>A0ACC0UEM5</accession>
<evidence type="ECO:0000313" key="1">
    <source>
        <dbReference type="EMBL" id="KAI9510025.1"/>
    </source>
</evidence>
<keyword evidence="2" id="KW-1185">Reference proteome</keyword>